<sequence length="128" mass="13934">MLLPFLFLFFFFFLLIYLVLLRFLHTTLLLFFHVLRLFQIVFLLFPNLLLLVAVLETGGGSGDGVVAKRTAAAISRTVDATDITVTSVLIHAGDDTYVVLTPVSTSASISDAAGLNTGNYRTTGCDSE</sequence>
<evidence type="ECO:0000313" key="3">
    <source>
        <dbReference type="Proteomes" id="UP000281553"/>
    </source>
</evidence>
<accession>A0A3P7L8K7</accession>
<protein>
    <submittedName>
        <fullName evidence="2">Uncharacterized protein</fullName>
    </submittedName>
</protein>
<name>A0A3P7L8K7_DIBLA</name>
<keyword evidence="1" id="KW-0472">Membrane</keyword>
<keyword evidence="1" id="KW-1133">Transmembrane helix</keyword>
<dbReference type="AlphaFoldDB" id="A0A3P7L8K7"/>
<keyword evidence="1" id="KW-0812">Transmembrane</keyword>
<reference evidence="2 3" key="1">
    <citation type="submission" date="2018-11" db="EMBL/GenBank/DDBJ databases">
        <authorList>
            <consortium name="Pathogen Informatics"/>
        </authorList>
    </citation>
    <scope>NUCLEOTIDE SEQUENCE [LARGE SCALE GENOMIC DNA]</scope>
</reference>
<feature type="transmembrane region" description="Helical" evidence="1">
    <location>
        <begin position="37"/>
        <end position="55"/>
    </location>
</feature>
<gene>
    <name evidence="2" type="ORF">DILT_LOCUS9476</name>
</gene>
<feature type="transmembrane region" description="Helical" evidence="1">
    <location>
        <begin position="6"/>
        <end position="25"/>
    </location>
</feature>
<proteinExistence type="predicted"/>
<dbReference type="Proteomes" id="UP000281553">
    <property type="component" value="Unassembled WGS sequence"/>
</dbReference>
<evidence type="ECO:0000313" key="2">
    <source>
        <dbReference type="EMBL" id="VDN13645.1"/>
    </source>
</evidence>
<keyword evidence="3" id="KW-1185">Reference proteome</keyword>
<organism evidence="2 3">
    <name type="scientific">Dibothriocephalus latus</name>
    <name type="common">Fish tapeworm</name>
    <name type="synonym">Diphyllobothrium latum</name>
    <dbReference type="NCBI Taxonomy" id="60516"/>
    <lineage>
        <taxon>Eukaryota</taxon>
        <taxon>Metazoa</taxon>
        <taxon>Spiralia</taxon>
        <taxon>Lophotrochozoa</taxon>
        <taxon>Platyhelminthes</taxon>
        <taxon>Cestoda</taxon>
        <taxon>Eucestoda</taxon>
        <taxon>Diphyllobothriidea</taxon>
        <taxon>Diphyllobothriidae</taxon>
        <taxon>Dibothriocephalus</taxon>
    </lineage>
</organism>
<evidence type="ECO:0000256" key="1">
    <source>
        <dbReference type="SAM" id="Phobius"/>
    </source>
</evidence>
<dbReference type="EMBL" id="UYRU01056973">
    <property type="protein sequence ID" value="VDN13645.1"/>
    <property type="molecule type" value="Genomic_DNA"/>
</dbReference>